<dbReference type="HOGENOM" id="CLU_925585_0_0_1"/>
<evidence type="ECO:0000313" key="2">
    <source>
        <dbReference type="Proteomes" id="UP000001514"/>
    </source>
</evidence>
<accession>D8SAD4</accession>
<dbReference type="KEGG" id="smo:SELMODRAFT_420046"/>
<protein>
    <submittedName>
        <fullName evidence="1">Uncharacterized protein</fullName>
    </submittedName>
</protein>
<dbReference type="InParanoid" id="D8SAD4"/>
<keyword evidence="2" id="KW-1185">Reference proteome</keyword>
<dbReference type="Proteomes" id="UP000001514">
    <property type="component" value="Unassembled WGS sequence"/>
</dbReference>
<organism evidence="2">
    <name type="scientific">Selaginella moellendorffii</name>
    <name type="common">Spikemoss</name>
    <dbReference type="NCBI Taxonomy" id="88036"/>
    <lineage>
        <taxon>Eukaryota</taxon>
        <taxon>Viridiplantae</taxon>
        <taxon>Streptophyta</taxon>
        <taxon>Embryophyta</taxon>
        <taxon>Tracheophyta</taxon>
        <taxon>Lycopodiopsida</taxon>
        <taxon>Selaginellales</taxon>
        <taxon>Selaginellaceae</taxon>
        <taxon>Selaginella</taxon>
    </lineage>
</organism>
<name>D8SAD4_SELML</name>
<dbReference type="EMBL" id="GL377609">
    <property type="protein sequence ID" value="EFJ18582.1"/>
    <property type="molecule type" value="Genomic_DNA"/>
</dbReference>
<dbReference type="AlphaFoldDB" id="D8SAD4"/>
<sequence length="301" mass="33747">MRDAIVWKLCIEIQELRLGIETLDRIQEALTFTGRCCTLVVNQMLTPFGLLSGDNQISMLYGMIGIAVAGKHSVLTTLLPAFKTKEELSLLRPGIETFASHHCYQLSTYPSWKGICSMVLGEPAGILIGRPRIEHMCSIMEIDRCHTSCHYSRIEATQDMAKSVLFALSRCVFSNELSETKGISQMLPGEYVCPRTSLAGECYIAVCRWISISHCSPGLIAHRPAYEHTVRESSGIQLRVEMWGAIQGDVDGIVVTRGQVSEDGEVLEALRNFWSPDVDWQEHQDRVEALIDNLIKKRYIV</sequence>
<reference evidence="1 2" key="1">
    <citation type="journal article" date="2011" name="Science">
        <title>The Selaginella genome identifies genetic changes associated with the evolution of vascular plants.</title>
        <authorList>
            <person name="Banks J.A."/>
            <person name="Nishiyama T."/>
            <person name="Hasebe M."/>
            <person name="Bowman J.L."/>
            <person name="Gribskov M."/>
            <person name="dePamphilis C."/>
            <person name="Albert V.A."/>
            <person name="Aono N."/>
            <person name="Aoyama T."/>
            <person name="Ambrose B.A."/>
            <person name="Ashton N.W."/>
            <person name="Axtell M.J."/>
            <person name="Barker E."/>
            <person name="Barker M.S."/>
            <person name="Bennetzen J.L."/>
            <person name="Bonawitz N.D."/>
            <person name="Chapple C."/>
            <person name="Cheng C."/>
            <person name="Correa L.G."/>
            <person name="Dacre M."/>
            <person name="DeBarry J."/>
            <person name="Dreyer I."/>
            <person name="Elias M."/>
            <person name="Engstrom E.M."/>
            <person name="Estelle M."/>
            <person name="Feng L."/>
            <person name="Finet C."/>
            <person name="Floyd S.K."/>
            <person name="Frommer W.B."/>
            <person name="Fujita T."/>
            <person name="Gramzow L."/>
            <person name="Gutensohn M."/>
            <person name="Harholt J."/>
            <person name="Hattori M."/>
            <person name="Heyl A."/>
            <person name="Hirai T."/>
            <person name="Hiwatashi Y."/>
            <person name="Ishikawa M."/>
            <person name="Iwata M."/>
            <person name="Karol K.G."/>
            <person name="Koehler B."/>
            <person name="Kolukisaoglu U."/>
            <person name="Kubo M."/>
            <person name="Kurata T."/>
            <person name="Lalonde S."/>
            <person name="Li K."/>
            <person name="Li Y."/>
            <person name="Litt A."/>
            <person name="Lyons E."/>
            <person name="Manning G."/>
            <person name="Maruyama T."/>
            <person name="Michael T.P."/>
            <person name="Mikami K."/>
            <person name="Miyazaki S."/>
            <person name="Morinaga S."/>
            <person name="Murata T."/>
            <person name="Mueller-Roeber B."/>
            <person name="Nelson D.R."/>
            <person name="Obara M."/>
            <person name="Oguri Y."/>
            <person name="Olmstead R.G."/>
            <person name="Onodera N."/>
            <person name="Petersen B.L."/>
            <person name="Pils B."/>
            <person name="Prigge M."/>
            <person name="Rensing S.A."/>
            <person name="Riano-Pachon D.M."/>
            <person name="Roberts A.W."/>
            <person name="Sato Y."/>
            <person name="Scheller H.V."/>
            <person name="Schulz B."/>
            <person name="Schulz C."/>
            <person name="Shakirov E.V."/>
            <person name="Shibagaki N."/>
            <person name="Shinohara N."/>
            <person name="Shippen D.E."/>
            <person name="Soerensen I."/>
            <person name="Sotooka R."/>
            <person name="Sugimoto N."/>
            <person name="Sugita M."/>
            <person name="Sumikawa N."/>
            <person name="Tanurdzic M."/>
            <person name="Theissen G."/>
            <person name="Ulvskov P."/>
            <person name="Wakazuki S."/>
            <person name="Weng J.K."/>
            <person name="Willats W.W."/>
            <person name="Wipf D."/>
            <person name="Wolf P.G."/>
            <person name="Yang L."/>
            <person name="Zimmer A.D."/>
            <person name="Zhu Q."/>
            <person name="Mitros T."/>
            <person name="Hellsten U."/>
            <person name="Loque D."/>
            <person name="Otillar R."/>
            <person name="Salamov A."/>
            <person name="Schmutz J."/>
            <person name="Shapiro H."/>
            <person name="Lindquist E."/>
            <person name="Lucas S."/>
            <person name="Rokhsar D."/>
            <person name="Grigoriev I.V."/>
        </authorList>
    </citation>
    <scope>NUCLEOTIDE SEQUENCE [LARGE SCALE GENOMIC DNA]</scope>
</reference>
<evidence type="ECO:0000313" key="1">
    <source>
        <dbReference type="EMBL" id="EFJ18582.1"/>
    </source>
</evidence>
<proteinExistence type="predicted"/>
<gene>
    <name evidence="1" type="ORF">SELMODRAFT_420046</name>
</gene>
<dbReference type="Gramene" id="EFJ18582">
    <property type="protein sequence ID" value="EFJ18582"/>
    <property type="gene ID" value="SELMODRAFT_420046"/>
</dbReference>